<dbReference type="AlphaFoldDB" id="A0A9W8JE19"/>
<evidence type="ECO:0000313" key="3">
    <source>
        <dbReference type="Proteomes" id="UP001140091"/>
    </source>
</evidence>
<name>A0A9W8JE19_9AGAR</name>
<accession>A0A9W8JE19</accession>
<dbReference type="Proteomes" id="UP001140091">
    <property type="component" value="Unassembled WGS sequence"/>
</dbReference>
<protein>
    <submittedName>
        <fullName evidence="2">Uncharacterized protein</fullName>
    </submittedName>
</protein>
<evidence type="ECO:0000256" key="1">
    <source>
        <dbReference type="SAM" id="MobiDB-lite"/>
    </source>
</evidence>
<feature type="region of interest" description="Disordered" evidence="1">
    <location>
        <begin position="221"/>
        <end position="255"/>
    </location>
</feature>
<reference evidence="2" key="1">
    <citation type="submission" date="2022-06" db="EMBL/GenBank/DDBJ databases">
        <title>Genome Sequence of Candolleomyces eurysporus.</title>
        <authorList>
            <person name="Buettner E."/>
        </authorList>
    </citation>
    <scope>NUCLEOTIDE SEQUENCE</scope>
    <source>
        <strain evidence="2">VTCC 930004</strain>
    </source>
</reference>
<dbReference type="EMBL" id="JANBPK010000899">
    <property type="protein sequence ID" value="KAJ2929088.1"/>
    <property type="molecule type" value="Genomic_DNA"/>
</dbReference>
<keyword evidence="3" id="KW-1185">Reference proteome</keyword>
<feature type="non-terminal residue" evidence="2">
    <location>
        <position position="1"/>
    </location>
</feature>
<proteinExistence type="predicted"/>
<dbReference type="OrthoDB" id="10411449at2759"/>
<sequence length="430" mass="45099">MSGNDLDLGLPQDATVDSNIQPIWNAQIETNDSVVNTGPGNGNLDLNFPGVDYGPQVGSSFDADIQGLSQFADEPEVSPGRAPELVPAPFTNATQPNSDPPVGGDFVFTDSLETWSPQSLQQLPVRQDSTLAATSSASAPLDDWQQAEMAGPSSAAPALDIANVPQAGPSAHLDLAVSAQETAVWQHSTLPANFSSSSASVNAQEAEVNYVLEGNDFTMPRAGPPAVPSLVEANPTQDDSSQPTQPHPAFELDPESLAGFDTFPFKTVAPSTMDQTFFGVSNNFDWMVPSVERLAATVLSSAPEMALPVTVNAQRPQLSQNPHTFLAPQPVVNGAENFGGSLSQMMAPPAVGNIRPPQVPGMGPSGYGAPTSNGSRMRALAPASMADTQLTQCRQFGPQTANGAHKPDSQSQTYPMVLNLVELLNMPNLS</sequence>
<comment type="caution">
    <text evidence="2">The sequence shown here is derived from an EMBL/GenBank/DDBJ whole genome shotgun (WGS) entry which is preliminary data.</text>
</comment>
<organism evidence="2 3">
    <name type="scientific">Candolleomyces eurysporus</name>
    <dbReference type="NCBI Taxonomy" id="2828524"/>
    <lineage>
        <taxon>Eukaryota</taxon>
        <taxon>Fungi</taxon>
        <taxon>Dikarya</taxon>
        <taxon>Basidiomycota</taxon>
        <taxon>Agaricomycotina</taxon>
        <taxon>Agaricomycetes</taxon>
        <taxon>Agaricomycetidae</taxon>
        <taxon>Agaricales</taxon>
        <taxon>Agaricineae</taxon>
        <taxon>Psathyrellaceae</taxon>
        <taxon>Candolleomyces</taxon>
    </lineage>
</organism>
<feature type="compositionally biased region" description="Polar residues" evidence="1">
    <location>
        <begin position="234"/>
        <end position="244"/>
    </location>
</feature>
<gene>
    <name evidence="2" type="ORF">H1R20_g8006</name>
</gene>
<evidence type="ECO:0000313" key="2">
    <source>
        <dbReference type="EMBL" id="KAJ2929088.1"/>
    </source>
</evidence>